<dbReference type="AlphaFoldDB" id="A0AAD7N7R3"/>
<reference evidence="2" key="1">
    <citation type="submission" date="2023-03" db="EMBL/GenBank/DDBJ databases">
        <title>Massive genome expansion in bonnet fungi (Mycena s.s.) driven by repeated elements and novel gene families across ecological guilds.</title>
        <authorList>
            <consortium name="Lawrence Berkeley National Laboratory"/>
            <person name="Harder C.B."/>
            <person name="Miyauchi S."/>
            <person name="Viragh M."/>
            <person name="Kuo A."/>
            <person name="Thoen E."/>
            <person name="Andreopoulos B."/>
            <person name="Lu D."/>
            <person name="Skrede I."/>
            <person name="Drula E."/>
            <person name="Henrissat B."/>
            <person name="Morin E."/>
            <person name="Kohler A."/>
            <person name="Barry K."/>
            <person name="LaButti K."/>
            <person name="Morin E."/>
            <person name="Salamov A."/>
            <person name="Lipzen A."/>
            <person name="Mereny Z."/>
            <person name="Hegedus B."/>
            <person name="Baldrian P."/>
            <person name="Stursova M."/>
            <person name="Weitz H."/>
            <person name="Taylor A."/>
            <person name="Grigoriev I.V."/>
            <person name="Nagy L.G."/>
            <person name="Martin F."/>
            <person name="Kauserud H."/>
        </authorList>
    </citation>
    <scope>NUCLEOTIDE SEQUENCE</scope>
    <source>
        <strain evidence="2">CBHHK182m</strain>
    </source>
</reference>
<gene>
    <name evidence="2" type="ORF">B0H16DRAFT_1461325</name>
</gene>
<feature type="signal peptide" evidence="1">
    <location>
        <begin position="1"/>
        <end position="19"/>
    </location>
</feature>
<feature type="chain" id="PRO_5042069649" evidence="1">
    <location>
        <begin position="20"/>
        <end position="390"/>
    </location>
</feature>
<evidence type="ECO:0000256" key="1">
    <source>
        <dbReference type="SAM" id="SignalP"/>
    </source>
</evidence>
<evidence type="ECO:0000313" key="3">
    <source>
        <dbReference type="Proteomes" id="UP001215598"/>
    </source>
</evidence>
<dbReference type="Proteomes" id="UP001215598">
    <property type="component" value="Unassembled WGS sequence"/>
</dbReference>
<proteinExistence type="predicted"/>
<keyword evidence="3" id="KW-1185">Reference proteome</keyword>
<dbReference type="EMBL" id="JARKIB010000070">
    <property type="protein sequence ID" value="KAJ7749160.1"/>
    <property type="molecule type" value="Genomic_DNA"/>
</dbReference>
<organism evidence="2 3">
    <name type="scientific">Mycena metata</name>
    <dbReference type="NCBI Taxonomy" id="1033252"/>
    <lineage>
        <taxon>Eukaryota</taxon>
        <taxon>Fungi</taxon>
        <taxon>Dikarya</taxon>
        <taxon>Basidiomycota</taxon>
        <taxon>Agaricomycotina</taxon>
        <taxon>Agaricomycetes</taxon>
        <taxon>Agaricomycetidae</taxon>
        <taxon>Agaricales</taxon>
        <taxon>Marasmiineae</taxon>
        <taxon>Mycenaceae</taxon>
        <taxon>Mycena</taxon>
    </lineage>
</organism>
<sequence>MSASEQLSWLLALFTPVKLKFLALHHTLYLGCPFPSCSILSYETGILQPLGWPYTLPFTSEHPVWDKLWITCHVLFLCPFILCGKCFMKHIMNLSRPWATGTRSAKTCSAALKPEDRKQIDWGLSRSASPVLHMFSWNLGRPHKHLFSVLNNGEITFGGRNYDCTLKPGFKLQLNTVPFTRSKYLNMFSDLENIRTTLEAPKKFRTPELRSRIKFDSVRPRPCQNEAPMPKLCLNIHCNSILVDNIELNALYCIFRYAETMHRGQNYDPMLSSTILESSKDLINPRFTLNPPAHTKTSKFNHTRDYRNTPSLGKFNFKNFQGLFDANMTLFFIEYLSFQMELFNKVQVELCARTSGFDGISCPYFLSVTFPSRICVQQKHKWTKCGHVKL</sequence>
<accession>A0AAD7N7R3</accession>
<name>A0AAD7N7R3_9AGAR</name>
<keyword evidence="1" id="KW-0732">Signal</keyword>
<protein>
    <submittedName>
        <fullName evidence="2">Uncharacterized protein</fullName>
    </submittedName>
</protein>
<comment type="caution">
    <text evidence="2">The sequence shown here is derived from an EMBL/GenBank/DDBJ whole genome shotgun (WGS) entry which is preliminary data.</text>
</comment>
<evidence type="ECO:0000313" key="2">
    <source>
        <dbReference type="EMBL" id="KAJ7749160.1"/>
    </source>
</evidence>